<dbReference type="RefSeq" id="XP_067821028.1">
    <property type="nucleotide sequence ID" value="XM_067960277.1"/>
</dbReference>
<sequence>MHSRHSFVASALACALLSSHDSLVAADYTVKAAASPNENTWQGYGTSLCWWANVFGERADVADALFTLKPSVTLEGATGEIPGLGFNIARYNVGGSSKGVVNVSGTDVAMKMSSKMPDFKFMESFMVGLEKNELSSPIWNWEADSKQRAMMKLAVDRGVDQIEAFSNSPPWWMNKNLATAGGDDGTVDNLKTENHEAFALYLASVVKKARTDWGIEMNYVELFNEPSETWWQFPGGQEGCHFSFEAQQAILPLLRKQLDAMDLQDVAIAAADENSPTRALENLKSLSANPNAVDTVEKWNTHGYEGLKAYRGPDRHGLNEPISQLGMDLWNSELGEEDGTGLTMAETIGLDINEMGVSGIVYWQALDSGGWGLIQSNPGDNWIGEANPKYYVMAQYSRHIRPGMKILVSDDPKTVIGYDSDKEVLVIVTVNMEAAQTITFDLASFAAVGGPIKAWTTETSGKGALYEESTLSLTDKSIAVNFPAASVMTLQVEKVTV</sequence>
<dbReference type="OrthoDB" id="2012278at2759"/>
<evidence type="ECO:0000259" key="2">
    <source>
        <dbReference type="Pfam" id="PF14587"/>
    </source>
</evidence>
<keyword evidence="4" id="KW-1185">Reference proteome</keyword>
<dbReference type="GeneID" id="94345948"/>
<dbReference type="PANTHER" id="PTHR42767">
    <property type="entry name" value="ENDO-BETA-1,6-GALACTANASE"/>
    <property type="match status" value="1"/>
</dbReference>
<feature type="signal peptide" evidence="1">
    <location>
        <begin position="1"/>
        <end position="26"/>
    </location>
</feature>
<evidence type="ECO:0000313" key="4">
    <source>
        <dbReference type="Proteomes" id="UP000294530"/>
    </source>
</evidence>
<evidence type="ECO:0000256" key="1">
    <source>
        <dbReference type="SAM" id="SignalP"/>
    </source>
</evidence>
<dbReference type="KEGG" id="blac:94345948"/>
<dbReference type="InterPro" id="IPR017853">
    <property type="entry name" value="GH"/>
</dbReference>
<accession>A0A976FSG4</accession>
<dbReference type="GO" id="GO:0004553">
    <property type="term" value="F:hydrolase activity, hydrolyzing O-glycosyl compounds"/>
    <property type="evidence" value="ECO:0007669"/>
    <property type="project" value="InterPro"/>
</dbReference>
<reference evidence="3 4" key="1">
    <citation type="journal article" date="2021" name="Genome Biol.">
        <title>AFLAP: assembly-free linkage analysis pipeline using k-mers from genome sequencing data.</title>
        <authorList>
            <person name="Fletcher K."/>
            <person name="Zhang L."/>
            <person name="Gil J."/>
            <person name="Han R."/>
            <person name="Cavanaugh K."/>
            <person name="Michelmore R."/>
        </authorList>
    </citation>
    <scope>NUCLEOTIDE SEQUENCE [LARGE SCALE GENOMIC DNA]</scope>
    <source>
        <strain evidence="3 4">SF5</strain>
    </source>
</reference>
<proteinExistence type="predicted"/>
<name>A0A976FSG4_BRELC</name>
<dbReference type="Gene3D" id="3.20.20.80">
    <property type="entry name" value="Glycosidases"/>
    <property type="match status" value="1"/>
</dbReference>
<dbReference type="Pfam" id="PF14587">
    <property type="entry name" value="Glyco_hydr_30_2"/>
    <property type="match status" value="1"/>
</dbReference>
<dbReference type="Proteomes" id="UP000294530">
    <property type="component" value="Unassembled WGS sequence"/>
</dbReference>
<dbReference type="InterPro" id="IPR039514">
    <property type="entry name" value="6GAL-like"/>
</dbReference>
<protein>
    <recommendedName>
        <fullName evidence="2">Endo-beta-1,6-galactanase-like domain-containing protein</fullName>
    </recommendedName>
</protein>
<dbReference type="InterPro" id="IPR039743">
    <property type="entry name" value="6GAL/EXGAL"/>
</dbReference>
<dbReference type="SUPFAM" id="SSF51445">
    <property type="entry name" value="(Trans)glycosidases"/>
    <property type="match status" value="1"/>
</dbReference>
<dbReference type="Gene3D" id="2.60.40.1180">
    <property type="entry name" value="Golgi alpha-mannosidase II"/>
    <property type="match status" value="1"/>
</dbReference>
<organism evidence="3 4">
    <name type="scientific">Bremia lactucae</name>
    <name type="common">Lettuce downy mildew</name>
    <dbReference type="NCBI Taxonomy" id="4779"/>
    <lineage>
        <taxon>Eukaryota</taxon>
        <taxon>Sar</taxon>
        <taxon>Stramenopiles</taxon>
        <taxon>Oomycota</taxon>
        <taxon>Peronosporomycetes</taxon>
        <taxon>Peronosporales</taxon>
        <taxon>Peronosporaceae</taxon>
        <taxon>Bremia</taxon>
    </lineage>
</organism>
<comment type="caution">
    <text evidence="3">The sequence shown here is derived from an EMBL/GenBank/DDBJ whole genome shotgun (WGS) entry which is preliminary data.</text>
</comment>
<dbReference type="InterPro" id="IPR013780">
    <property type="entry name" value="Glyco_hydro_b"/>
</dbReference>
<gene>
    <name evidence="3" type="ORF">CCR75_002178</name>
</gene>
<feature type="domain" description="Endo-beta-1,6-galactanase-like" evidence="2">
    <location>
        <begin position="31"/>
        <end position="271"/>
    </location>
</feature>
<feature type="chain" id="PRO_5037133379" description="Endo-beta-1,6-galactanase-like domain-containing protein" evidence="1">
    <location>
        <begin position="27"/>
        <end position="497"/>
    </location>
</feature>
<dbReference type="AlphaFoldDB" id="A0A976FSG4"/>
<keyword evidence="1" id="KW-0732">Signal</keyword>
<evidence type="ECO:0000313" key="3">
    <source>
        <dbReference type="EMBL" id="TDH71529.1"/>
    </source>
</evidence>
<dbReference type="PANTHER" id="PTHR42767:SF1">
    <property type="entry name" value="ENDO-BETA-1,6-GALACTANASE-LIKE DOMAIN-CONTAINING PROTEIN"/>
    <property type="match status" value="1"/>
</dbReference>
<dbReference type="EMBL" id="SHOA02000015">
    <property type="protein sequence ID" value="TDH71529.1"/>
    <property type="molecule type" value="Genomic_DNA"/>
</dbReference>